<evidence type="ECO:0000313" key="2">
    <source>
        <dbReference type="EMBL" id="GAG05476.1"/>
    </source>
</evidence>
<feature type="domain" description="Mannose-6-phosphate isomerase type II C-terminal" evidence="1">
    <location>
        <begin position="2"/>
        <end position="64"/>
    </location>
</feature>
<dbReference type="AlphaFoldDB" id="X0VYD9"/>
<dbReference type="GO" id="GO:0016779">
    <property type="term" value="F:nucleotidyltransferase activity"/>
    <property type="evidence" value="ECO:0007669"/>
    <property type="project" value="InterPro"/>
</dbReference>
<dbReference type="Pfam" id="PF01050">
    <property type="entry name" value="MannoseP_isomer"/>
    <property type="match status" value="1"/>
</dbReference>
<gene>
    <name evidence="2" type="ORF">S01H1_40362</name>
</gene>
<comment type="caution">
    <text evidence="2">The sequence shown here is derived from an EMBL/GenBank/DDBJ whole genome shotgun (WGS) entry which is preliminary data.</text>
</comment>
<organism evidence="2">
    <name type="scientific">marine sediment metagenome</name>
    <dbReference type="NCBI Taxonomy" id="412755"/>
    <lineage>
        <taxon>unclassified sequences</taxon>
        <taxon>metagenomes</taxon>
        <taxon>ecological metagenomes</taxon>
    </lineage>
</organism>
<protein>
    <recommendedName>
        <fullName evidence="1">Mannose-6-phosphate isomerase type II C-terminal domain-containing protein</fullName>
    </recommendedName>
</protein>
<dbReference type="InterPro" id="IPR011051">
    <property type="entry name" value="RmlC_Cupin_sf"/>
</dbReference>
<dbReference type="SUPFAM" id="SSF51182">
    <property type="entry name" value="RmlC-like cupins"/>
    <property type="match status" value="1"/>
</dbReference>
<dbReference type="InterPro" id="IPR014710">
    <property type="entry name" value="RmlC-like_jellyroll"/>
</dbReference>
<accession>X0VYD9</accession>
<sequence length="91" mass="10520">RKHAHHSIHLFVVKGELDIRIGNDVHTIRENQHFYIPSDTIYFLFNSSQSLTDFIKIVIGGNFDKEYDTNIGVSNTEESIKNLWDDSLSNI</sequence>
<evidence type="ECO:0000259" key="1">
    <source>
        <dbReference type="Pfam" id="PF01050"/>
    </source>
</evidence>
<dbReference type="Gene3D" id="2.60.120.10">
    <property type="entry name" value="Jelly Rolls"/>
    <property type="match status" value="1"/>
</dbReference>
<feature type="non-terminal residue" evidence="2">
    <location>
        <position position="1"/>
    </location>
</feature>
<dbReference type="InterPro" id="IPR001538">
    <property type="entry name" value="Man6P_isomerase-2_C"/>
</dbReference>
<dbReference type="EMBL" id="BARS01025556">
    <property type="protein sequence ID" value="GAG05476.1"/>
    <property type="molecule type" value="Genomic_DNA"/>
</dbReference>
<proteinExistence type="predicted"/>
<reference evidence="2" key="1">
    <citation type="journal article" date="2014" name="Front. Microbiol.">
        <title>High frequency of phylogenetically diverse reductive dehalogenase-homologous genes in deep subseafloor sedimentary metagenomes.</title>
        <authorList>
            <person name="Kawai M."/>
            <person name="Futagami T."/>
            <person name="Toyoda A."/>
            <person name="Takaki Y."/>
            <person name="Nishi S."/>
            <person name="Hori S."/>
            <person name="Arai W."/>
            <person name="Tsubouchi T."/>
            <person name="Morono Y."/>
            <person name="Uchiyama I."/>
            <person name="Ito T."/>
            <person name="Fujiyama A."/>
            <person name="Inagaki F."/>
            <person name="Takami H."/>
        </authorList>
    </citation>
    <scope>NUCLEOTIDE SEQUENCE</scope>
    <source>
        <strain evidence="2">Expedition CK06-06</strain>
    </source>
</reference>
<name>X0VYD9_9ZZZZ</name>
<dbReference type="GO" id="GO:0005976">
    <property type="term" value="P:polysaccharide metabolic process"/>
    <property type="evidence" value="ECO:0007669"/>
    <property type="project" value="InterPro"/>
</dbReference>